<sequence length="745" mass="81295">MHSAPAPGPHASLAHLLTPDTASEVSMPGDVNVDVDVLVRGARGGSPGAGALVLTARRRDGRDSALRTTPSDALATAHLALQQWSALAGKPSVEIRDDLQDDDDDDVDDEDNDDGDGDHGGGQFQDGSGPGPPEDTASGEGGCKGLMIVTVISVQYVKIVVLMGLALPVCGVLTFDTPQSFEAFYLYLYLVSLLFMMYLYIVSAWRHRSKVTVKRKRGNRGMRYRLKLLKQTRAVETVRYGSVYLRLAMSAFGIGSMIYCCLEVAHGVVKYQNYPCDQTGQQIKILLPACRAILTLGQVHFMLFHNKAAEIRRHPSISRIGLAHMIATNVCEWLSVVVEETRHEIAELGTGGHVLADHDELGGLRGNLSSPDYNSTRSTPHPACESVIESTEQDVIGNLLLSSGPILFPCTIEYSLICAVILFEMWKHAGKSEDESSASRMGSRVDLSTGSRNSRVVDQTENGDATDDDLDSPSGGPAARSPQHAPSTISGTGTGGTGTLPRRTALHLSVDLTHSQRGMFLGIVLAVATIMSLVLFFALGEADGYQRAAHMLVSYVEGGLHVAVILAVTTAAYSMRRLGVDRVPFHPLPLDMFLLFVAQTGAYLYSIFSIVGACMIMLKSNEDPTRSTAALRILVVEVLSVLHAGIQTHFILRAWHTRCVGERQWSDKPGREHITFLIYGNLCAWLVATFCKSRAQFRPLHLNVFGVWPWTVLTHASIPLTIFLHFHSSICLFEVWKNTYKFRPD</sequence>
<keyword evidence="5 12" id="KW-0812">Transmembrane</keyword>
<feature type="compositionally biased region" description="Polar residues" evidence="11">
    <location>
        <begin position="446"/>
        <end position="463"/>
    </location>
</feature>
<dbReference type="PANTHER" id="PTHR21522">
    <property type="entry name" value="PROTON CHANNEL OTOP"/>
    <property type="match status" value="1"/>
</dbReference>
<dbReference type="AlphaFoldDB" id="A0A6J1T344"/>
<dbReference type="KEGG" id="foc:113211053"/>
<dbReference type="PANTHER" id="PTHR21522:SF30">
    <property type="entry name" value="GH01206P"/>
    <property type="match status" value="1"/>
</dbReference>
<dbReference type="GO" id="GO:0015252">
    <property type="term" value="F:proton channel activity"/>
    <property type="evidence" value="ECO:0007669"/>
    <property type="project" value="InterPro"/>
</dbReference>
<evidence type="ECO:0000256" key="2">
    <source>
        <dbReference type="ARBA" id="ARBA00006513"/>
    </source>
</evidence>
<evidence type="ECO:0000313" key="14">
    <source>
        <dbReference type="RefSeq" id="XP_026285086.2"/>
    </source>
</evidence>
<dbReference type="GeneID" id="113211053"/>
<feature type="transmembrane region" description="Helical" evidence="12">
    <location>
        <begin position="243"/>
        <end position="265"/>
    </location>
</feature>
<feature type="transmembrane region" description="Helical" evidence="12">
    <location>
        <begin position="593"/>
        <end position="618"/>
    </location>
</feature>
<evidence type="ECO:0000256" key="6">
    <source>
        <dbReference type="ARBA" id="ARBA00022781"/>
    </source>
</evidence>
<evidence type="ECO:0000256" key="4">
    <source>
        <dbReference type="ARBA" id="ARBA00022475"/>
    </source>
</evidence>
<feature type="transmembrane region" description="Helical" evidence="12">
    <location>
        <begin position="519"/>
        <end position="540"/>
    </location>
</feature>
<evidence type="ECO:0000256" key="5">
    <source>
        <dbReference type="ARBA" id="ARBA00022692"/>
    </source>
</evidence>
<reference evidence="14" key="1">
    <citation type="submission" date="2025-08" db="UniProtKB">
        <authorList>
            <consortium name="RefSeq"/>
        </authorList>
    </citation>
    <scope>IDENTIFICATION</scope>
    <source>
        <tissue evidence="14">Whole organism</tissue>
    </source>
</reference>
<keyword evidence="8" id="KW-0406">Ion transport</keyword>
<gene>
    <name evidence="14" type="primary">LOC113211053</name>
</gene>
<evidence type="ECO:0000256" key="9">
    <source>
        <dbReference type="ARBA" id="ARBA00023136"/>
    </source>
</evidence>
<evidence type="ECO:0000256" key="10">
    <source>
        <dbReference type="ARBA" id="ARBA00023303"/>
    </source>
</evidence>
<evidence type="ECO:0000256" key="7">
    <source>
        <dbReference type="ARBA" id="ARBA00022989"/>
    </source>
</evidence>
<feature type="transmembrane region" description="Helical" evidence="12">
    <location>
        <begin position="156"/>
        <end position="175"/>
    </location>
</feature>
<feature type="region of interest" description="Disordered" evidence="11">
    <location>
        <begin position="96"/>
        <end position="140"/>
    </location>
</feature>
<name>A0A6J1T344_FRAOC</name>
<feature type="transmembrane region" description="Helical" evidence="12">
    <location>
        <begin position="710"/>
        <end position="733"/>
    </location>
</feature>
<feature type="transmembrane region" description="Helical" evidence="12">
    <location>
        <begin position="552"/>
        <end position="573"/>
    </location>
</feature>
<dbReference type="GO" id="GO:0005886">
    <property type="term" value="C:plasma membrane"/>
    <property type="evidence" value="ECO:0007669"/>
    <property type="project" value="UniProtKB-SubCell"/>
</dbReference>
<feature type="transmembrane region" description="Helical" evidence="12">
    <location>
        <begin position="187"/>
        <end position="205"/>
    </location>
</feature>
<protein>
    <submittedName>
        <fullName evidence="14">Proton channel OtopLc isoform X1</fullName>
    </submittedName>
</protein>
<keyword evidence="7 12" id="KW-1133">Transmembrane helix</keyword>
<keyword evidence="6" id="KW-0375">Hydrogen ion transport</keyword>
<accession>A0A6J1T344</accession>
<feature type="transmembrane region" description="Helical" evidence="12">
    <location>
        <begin position="630"/>
        <end position="652"/>
    </location>
</feature>
<keyword evidence="10" id="KW-0407">Ion channel</keyword>
<dbReference type="InterPro" id="IPR004878">
    <property type="entry name" value="Otopetrin"/>
</dbReference>
<evidence type="ECO:0000313" key="13">
    <source>
        <dbReference type="Proteomes" id="UP000504606"/>
    </source>
</evidence>
<evidence type="ECO:0000256" key="8">
    <source>
        <dbReference type="ARBA" id="ARBA00023065"/>
    </source>
</evidence>
<comment type="subcellular location">
    <subcellularLocation>
        <location evidence="1">Cell membrane</location>
        <topology evidence="1">Multi-pass membrane protein</topology>
    </subcellularLocation>
</comment>
<organism evidence="13 14">
    <name type="scientific">Frankliniella occidentalis</name>
    <name type="common">Western flower thrips</name>
    <name type="synonym">Euthrips occidentalis</name>
    <dbReference type="NCBI Taxonomy" id="133901"/>
    <lineage>
        <taxon>Eukaryota</taxon>
        <taxon>Metazoa</taxon>
        <taxon>Ecdysozoa</taxon>
        <taxon>Arthropoda</taxon>
        <taxon>Hexapoda</taxon>
        <taxon>Insecta</taxon>
        <taxon>Pterygota</taxon>
        <taxon>Neoptera</taxon>
        <taxon>Paraneoptera</taxon>
        <taxon>Thysanoptera</taxon>
        <taxon>Terebrantia</taxon>
        <taxon>Thripoidea</taxon>
        <taxon>Thripidae</taxon>
        <taxon>Frankliniella</taxon>
    </lineage>
</organism>
<proteinExistence type="inferred from homology"/>
<keyword evidence="4" id="KW-1003">Cell membrane</keyword>
<dbReference type="RefSeq" id="XP_026285086.2">
    <property type="nucleotide sequence ID" value="XM_026429301.2"/>
</dbReference>
<dbReference type="OrthoDB" id="6429739at2759"/>
<feature type="region of interest" description="Disordered" evidence="11">
    <location>
        <begin position="432"/>
        <end position="497"/>
    </location>
</feature>
<evidence type="ECO:0000256" key="11">
    <source>
        <dbReference type="SAM" id="MobiDB-lite"/>
    </source>
</evidence>
<keyword evidence="13" id="KW-1185">Reference proteome</keyword>
<dbReference type="Pfam" id="PF03189">
    <property type="entry name" value="Otopetrin"/>
    <property type="match status" value="1"/>
</dbReference>
<feature type="transmembrane region" description="Helical" evidence="12">
    <location>
        <begin position="673"/>
        <end position="690"/>
    </location>
</feature>
<evidence type="ECO:0000256" key="1">
    <source>
        <dbReference type="ARBA" id="ARBA00004651"/>
    </source>
</evidence>
<evidence type="ECO:0000256" key="12">
    <source>
        <dbReference type="SAM" id="Phobius"/>
    </source>
</evidence>
<keyword evidence="9 12" id="KW-0472">Membrane</keyword>
<dbReference type="Proteomes" id="UP000504606">
    <property type="component" value="Unplaced"/>
</dbReference>
<feature type="compositionally biased region" description="Acidic residues" evidence="11">
    <location>
        <begin position="99"/>
        <end position="116"/>
    </location>
</feature>
<feature type="region of interest" description="Disordered" evidence="11">
    <location>
        <begin position="42"/>
        <end position="67"/>
    </location>
</feature>
<evidence type="ECO:0000256" key="3">
    <source>
        <dbReference type="ARBA" id="ARBA00022448"/>
    </source>
</evidence>
<keyword evidence="3" id="KW-0813">Transport</keyword>
<comment type="similarity">
    <text evidence="2">Belongs to the otopetrin family.</text>
</comment>